<sequence length="91" mass="9626">MGDDGGVKIRDPQPGALPEPEPVPIRDESIRLGQFLKLANLADDGVRARELVTAGDVLVNGRTETRRGRQLTRGDRVTVRGPGGAQSAVVG</sequence>
<dbReference type="Pfam" id="PF13275">
    <property type="entry name" value="S4_2"/>
    <property type="match status" value="1"/>
</dbReference>
<feature type="region of interest" description="Disordered" evidence="2">
    <location>
        <begin position="66"/>
        <end position="91"/>
    </location>
</feature>
<dbReference type="OrthoDB" id="9811532at2"/>
<organism evidence="4 5">
    <name type="scientific">Myceligenerans xiligouense</name>
    <dbReference type="NCBI Taxonomy" id="253184"/>
    <lineage>
        <taxon>Bacteria</taxon>
        <taxon>Bacillati</taxon>
        <taxon>Actinomycetota</taxon>
        <taxon>Actinomycetes</taxon>
        <taxon>Micrococcales</taxon>
        <taxon>Promicromonosporaceae</taxon>
        <taxon>Myceligenerans</taxon>
    </lineage>
</organism>
<evidence type="ECO:0000313" key="4">
    <source>
        <dbReference type="EMBL" id="RPF22025.1"/>
    </source>
</evidence>
<feature type="region of interest" description="Disordered" evidence="2">
    <location>
        <begin position="1"/>
        <end position="23"/>
    </location>
</feature>
<dbReference type="SUPFAM" id="SSF55174">
    <property type="entry name" value="Alpha-L RNA-binding motif"/>
    <property type="match status" value="1"/>
</dbReference>
<proteinExistence type="predicted"/>
<protein>
    <submittedName>
        <fullName evidence="4">Ribosome-associated protein</fullName>
    </submittedName>
</protein>
<keyword evidence="1" id="KW-0694">RNA-binding</keyword>
<dbReference type="AlphaFoldDB" id="A0A3N4ZM88"/>
<dbReference type="GO" id="GO:0003723">
    <property type="term" value="F:RNA binding"/>
    <property type="evidence" value="ECO:0007669"/>
    <property type="project" value="UniProtKB-KW"/>
</dbReference>
<evidence type="ECO:0000259" key="3">
    <source>
        <dbReference type="SMART" id="SM00363"/>
    </source>
</evidence>
<dbReference type="EMBL" id="RKQZ01000001">
    <property type="protein sequence ID" value="RPF22025.1"/>
    <property type="molecule type" value="Genomic_DNA"/>
</dbReference>
<dbReference type="Proteomes" id="UP000280501">
    <property type="component" value="Unassembled WGS sequence"/>
</dbReference>
<dbReference type="SMART" id="SM00363">
    <property type="entry name" value="S4"/>
    <property type="match status" value="1"/>
</dbReference>
<accession>A0A3N4ZM88</accession>
<dbReference type="InterPro" id="IPR036986">
    <property type="entry name" value="S4_RNA-bd_sf"/>
</dbReference>
<reference evidence="4 5" key="1">
    <citation type="submission" date="2018-11" db="EMBL/GenBank/DDBJ databases">
        <title>Sequencing the genomes of 1000 actinobacteria strains.</title>
        <authorList>
            <person name="Klenk H.-P."/>
        </authorList>
    </citation>
    <scope>NUCLEOTIDE SEQUENCE [LARGE SCALE GENOMIC DNA]</scope>
    <source>
        <strain evidence="4 5">DSM 15700</strain>
    </source>
</reference>
<evidence type="ECO:0000256" key="1">
    <source>
        <dbReference type="PROSITE-ProRule" id="PRU00182"/>
    </source>
</evidence>
<feature type="compositionally biased region" description="Basic and acidic residues" evidence="2">
    <location>
        <begin position="1"/>
        <end position="11"/>
    </location>
</feature>
<dbReference type="InterPro" id="IPR002942">
    <property type="entry name" value="S4_RNA-bd"/>
</dbReference>
<dbReference type="Gene3D" id="3.10.290.10">
    <property type="entry name" value="RNA-binding S4 domain"/>
    <property type="match status" value="1"/>
</dbReference>
<evidence type="ECO:0000313" key="5">
    <source>
        <dbReference type="Proteomes" id="UP000280501"/>
    </source>
</evidence>
<dbReference type="PROSITE" id="PS50889">
    <property type="entry name" value="S4"/>
    <property type="match status" value="1"/>
</dbReference>
<evidence type="ECO:0000256" key="2">
    <source>
        <dbReference type="SAM" id="MobiDB-lite"/>
    </source>
</evidence>
<dbReference type="CDD" id="cd00165">
    <property type="entry name" value="S4"/>
    <property type="match status" value="1"/>
</dbReference>
<feature type="domain" description="RNA-binding S4" evidence="3">
    <location>
        <begin position="30"/>
        <end position="88"/>
    </location>
</feature>
<comment type="caution">
    <text evidence="4">The sequence shown here is derived from an EMBL/GenBank/DDBJ whole genome shotgun (WGS) entry which is preliminary data.</text>
</comment>
<gene>
    <name evidence="4" type="ORF">EDD34_2668</name>
</gene>
<name>A0A3N4ZM88_9MICO</name>
<feature type="compositionally biased region" description="Basic and acidic residues" evidence="2">
    <location>
        <begin position="66"/>
        <end position="78"/>
    </location>
</feature>
<keyword evidence="5" id="KW-1185">Reference proteome</keyword>